<reference evidence="1 2" key="1">
    <citation type="submission" date="2019-07" db="EMBL/GenBank/DDBJ databases">
        <title>Whole genome shotgun sequence of Skermanella aerolata NBRC 106429.</title>
        <authorList>
            <person name="Hosoyama A."/>
            <person name="Uohara A."/>
            <person name="Ohji S."/>
            <person name="Ichikawa N."/>
        </authorList>
    </citation>
    <scope>NUCLEOTIDE SEQUENCE [LARGE SCALE GENOMIC DNA]</scope>
    <source>
        <strain evidence="1 2">NBRC 106429</strain>
    </source>
</reference>
<accession>A0A512E4J8</accession>
<dbReference type="AlphaFoldDB" id="A0A512E4J8"/>
<dbReference type="Pfam" id="PF07310">
    <property type="entry name" value="PAS_5"/>
    <property type="match status" value="1"/>
</dbReference>
<evidence type="ECO:0008006" key="3">
    <source>
        <dbReference type="Google" id="ProtNLM"/>
    </source>
</evidence>
<dbReference type="OrthoDB" id="7353449at2"/>
<dbReference type="RefSeq" id="WP_044437546.1">
    <property type="nucleotide sequence ID" value="NZ_BJYZ01000113.1"/>
</dbReference>
<evidence type="ECO:0000313" key="1">
    <source>
        <dbReference type="EMBL" id="GEO43641.1"/>
    </source>
</evidence>
<dbReference type="InterPro" id="IPR009922">
    <property type="entry name" value="DUF1457"/>
</dbReference>
<dbReference type="Proteomes" id="UP000321523">
    <property type="component" value="Unassembled WGS sequence"/>
</dbReference>
<sequence length="142" mass="16000">MDEVHPRIRSLVELWQLRCGPDDIPRRSDLNVFALKPWLGCLTIFEEIEKGSDYLVRLDGQGVVELTGAEWTGRRVSQLGNGQPLLKALRSVQASRQPLIDPLYFPAKGKLLVFSRALLPVWDDKRAAGQVIQCLWPVPDPS</sequence>
<gene>
    <name evidence="1" type="ORF">SAE02_77890</name>
</gene>
<organism evidence="1 2">
    <name type="scientific">Skermanella aerolata</name>
    <dbReference type="NCBI Taxonomy" id="393310"/>
    <lineage>
        <taxon>Bacteria</taxon>
        <taxon>Pseudomonadati</taxon>
        <taxon>Pseudomonadota</taxon>
        <taxon>Alphaproteobacteria</taxon>
        <taxon>Rhodospirillales</taxon>
        <taxon>Azospirillaceae</taxon>
        <taxon>Skermanella</taxon>
    </lineage>
</organism>
<keyword evidence="2" id="KW-1185">Reference proteome</keyword>
<protein>
    <recommendedName>
        <fullName evidence="3">PAS domain-containing protein</fullName>
    </recommendedName>
</protein>
<name>A0A512E4J8_9PROT</name>
<evidence type="ECO:0000313" key="2">
    <source>
        <dbReference type="Proteomes" id="UP000321523"/>
    </source>
</evidence>
<proteinExistence type="predicted"/>
<dbReference type="EMBL" id="BJYZ01000113">
    <property type="protein sequence ID" value="GEO43641.1"/>
    <property type="molecule type" value="Genomic_DNA"/>
</dbReference>
<comment type="caution">
    <text evidence="1">The sequence shown here is derived from an EMBL/GenBank/DDBJ whole genome shotgun (WGS) entry which is preliminary data.</text>
</comment>